<dbReference type="EMBL" id="JXZB01000001">
    <property type="protein sequence ID" value="KIQ66453.1"/>
    <property type="molecule type" value="Genomic_DNA"/>
</dbReference>
<proteinExistence type="predicted"/>
<sequence>MTDKPILRLTLSHLIGPSAALVAPQWLTGHLWRQALADDRLEHVRVRVAPGRIGVALFLLAAEETAARRSARSICARALDTSDELRDWRLAE</sequence>
<protein>
    <submittedName>
        <fullName evidence="1">Uncharacterized protein</fullName>
    </submittedName>
</protein>
<reference evidence="1 2" key="1">
    <citation type="submission" date="2015-02" db="EMBL/GenBank/DDBJ databases">
        <title>Draft genome sequence of Kitasatospora griseola MF730-N6, a bafilomycin, terpentecin and satosporin producer.</title>
        <authorList>
            <person name="Arens J.C."/>
            <person name="Haltli B."/>
            <person name="Kerr R.G."/>
        </authorList>
    </citation>
    <scope>NUCLEOTIDE SEQUENCE [LARGE SCALE GENOMIC DNA]</scope>
    <source>
        <strain evidence="1 2">MF730-N6</strain>
    </source>
</reference>
<dbReference type="RefSeq" id="WP_043907657.1">
    <property type="nucleotide sequence ID" value="NZ_JXZB01000001.1"/>
</dbReference>
<keyword evidence="2" id="KW-1185">Reference proteome</keyword>
<dbReference type="PATRIC" id="fig|2064.6.peg.525"/>
<evidence type="ECO:0000313" key="1">
    <source>
        <dbReference type="EMBL" id="KIQ66453.1"/>
    </source>
</evidence>
<gene>
    <name evidence="1" type="ORF">TR51_02315</name>
</gene>
<dbReference type="AlphaFoldDB" id="A0A0D0Q5U1"/>
<dbReference type="OrthoDB" id="4334735at2"/>
<name>A0A0D0Q5U1_KITGR</name>
<organism evidence="1 2">
    <name type="scientific">Kitasatospora griseola</name>
    <name type="common">Streptomyces griseolosporeus</name>
    <dbReference type="NCBI Taxonomy" id="2064"/>
    <lineage>
        <taxon>Bacteria</taxon>
        <taxon>Bacillati</taxon>
        <taxon>Actinomycetota</taxon>
        <taxon>Actinomycetes</taxon>
        <taxon>Kitasatosporales</taxon>
        <taxon>Streptomycetaceae</taxon>
        <taxon>Kitasatospora</taxon>
    </lineage>
</organism>
<comment type="caution">
    <text evidence="1">The sequence shown here is derived from an EMBL/GenBank/DDBJ whole genome shotgun (WGS) entry which is preliminary data.</text>
</comment>
<dbReference type="Proteomes" id="UP000032066">
    <property type="component" value="Unassembled WGS sequence"/>
</dbReference>
<accession>A0A0D0Q5U1</accession>
<evidence type="ECO:0000313" key="2">
    <source>
        <dbReference type="Proteomes" id="UP000032066"/>
    </source>
</evidence>